<dbReference type="PANTHER" id="PTHR38340">
    <property type="entry name" value="S-LAYER PROTEIN"/>
    <property type="match status" value="1"/>
</dbReference>
<keyword evidence="5" id="KW-1185">Reference proteome</keyword>
<dbReference type="InterPro" id="IPR001343">
    <property type="entry name" value="Hemolysn_Ca-bd"/>
</dbReference>
<dbReference type="Proteomes" id="UP000319143">
    <property type="component" value="Unassembled WGS sequence"/>
</dbReference>
<dbReference type="AlphaFoldDB" id="A0A5C6D203"/>
<proteinExistence type="predicted"/>
<comment type="subcellular location">
    <subcellularLocation>
        <location evidence="1">Secreted</location>
    </subcellularLocation>
</comment>
<dbReference type="GO" id="GO:0005509">
    <property type="term" value="F:calcium ion binding"/>
    <property type="evidence" value="ECO:0007669"/>
    <property type="project" value="InterPro"/>
</dbReference>
<dbReference type="InterPro" id="IPR018511">
    <property type="entry name" value="Hemolysin-typ_Ca-bd_CS"/>
</dbReference>
<dbReference type="PROSITE" id="PS00330">
    <property type="entry name" value="HEMOLYSIN_CALCIUM"/>
    <property type="match status" value="4"/>
</dbReference>
<evidence type="ECO:0000256" key="2">
    <source>
        <dbReference type="ARBA" id="ARBA00022525"/>
    </source>
</evidence>
<gene>
    <name evidence="4" type="primary">hlyA</name>
    <name evidence="4" type="ORF">Poly41_65540</name>
</gene>
<dbReference type="InterPro" id="IPR011049">
    <property type="entry name" value="Serralysin-like_metalloprot_C"/>
</dbReference>
<dbReference type="InterPro" id="IPR050557">
    <property type="entry name" value="RTX_toxin/Mannuronan_C5-epim"/>
</dbReference>
<dbReference type="GO" id="GO:0005576">
    <property type="term" value="C:extracellular region"/>
    <property type="evidence" value="ECO:0007669"/>
    <property type="project" value="UniProtKB-SubCell"/>
</dbReference>
<dbReference type="OrthoDB" id="9757536at2"/>
<evidence type="ECO:0000256" key="3">
    <source>
        <dbReference type="SAM" id="MobiDB-lite"/>
    </source>
</evidence>
<protein>
    <submittedName>
        <fullName evidence="4">Hemolysin, chromosomal</fullName>
    </submittedName>
</protein>
<evidence type="ECO:0000313" key="4">
    <source>
        <dbReference type="EMBL" id="TWU30860.1"/>
    </source>
</evidence>
<organism evidence="4 5">
    <name type="scientific">Novipirellula artificiosorum</name>
    <dbReference type="NCBI Taxonomy" id="2528016"/>
    <lineage>
        <taxon>Bacteria</taxon>
        <taxon>Pseudomonadati</taxon>
        <taxon>Planctomycetota</taxon>
        <taxon>Planctomycetia</taxon>
        <taxon>Pirellulales</taxon>
        <taxon>Pirellulaceae</taxon>
        <taxon>Novipirellula</taxon>
    </lineage>
</organism>
<evidence type="ECO:0000313" key="5">
    <source>
        <dbReference type="Proteomes" id="UP000319143"/>
    </source>
</evidence>
<keyword evidence="2" id="KW-0964">Secreted</keyword>
<dbReference type="SUPFAM" id="SSF51120">
    <property type="entry name" value="beta-Roll"/>
    <property type="match status" value="2"/>
</dbReference>
<name>A0A5C6D203_9BACT</name>
<dbReference type="Gene3D" id="2.150.10.10">
    <property type="entry name" value="Serralysin-like metalloprotease, C-terminal"/>
    <property type="match status" value="3"/>
</dbReference>
<reference evidence="4 5" key="1">
    <citation type="submission" date="2019-02" db="EMBL/GenBank/DDBJ databases">
        <title>Deep-cultivation of Planctomycetes and their phenomic and genomic characterization uncovers novel biology.</title>
        <authorList>
            <person name="Wiegand S."/>
            <person name="Jogler M."/>
            <person name="Boedeker C."/>
            <person name="Pinto D."/>
            <person name="Vollmers J."/>
            <person name="Rivas-Marin E."/>
            <person name="Kohn T."/>
            <person name="Peeters S.H."/>
            <person name="Heuer A."/>
            <person name="Rast P."/>
            <person name="Oberbeckmann S."/>
            <person name="Bunk B."/>
            <person name="Jeske O."/>
            <person name="Meyerdierks A."/>
            <person name="Storesund J.E."/>
            <person name="Kallscheuer N."/>
            <person name="Luecker S."/>
            <person name="Lage O.M."/>
            <person name="Pohl T."/>
            <person name="Merkel B.J."/>
            <person name="Hornburger P."/>
            <person name="Mueller R.-W."/>
            <person name="Bruemmer F."/>
            <person name="Labrenz M."/>
            <person name="Spormann A.M."/>
            <person name="Op Den Camp H."/>
            <person name="Overmann J."/>
            <person name="Amann R."/>
            <person name="Jetten M.S.M."/>
            <person name="Mascher T."/>
            <person name="Medema M.H."/>
            <person name="Devos D.P."/>
            <person name="Kaster A.-K."/>
            <person name="Ovreas L."/>
            <person name="Rohde M."/>
            <person name="Galperin M.Y."/>
            <person name="Jogler C."/>
        </authorList>
    </citation>
    <scope>NUCLEOTIDE SEQUENCE [LARGE SCALE GENOMIC DNA]</scope>
    <source>
        <strain evidence="4 5">Poly41</strain>
    </source>
</reference>
<evidence type="ECO:0000256" key="1">
    <source>
        <dbReference type="ARBA" id="ARBA00004613"/>
    </source>
</evidence>
<sequence length="332" mass="35780">MTRARTNRTCKPQKNESSNQRRRPRIEVLERRNLFAGDLIDVGPWGAVLFIVGTDGPDQVQVEAIGSSKLIIRQMDGNTEIKRWEELYFDDIFFNGRGGDDTFVSNAPSYTVARGGEGNDMISTGSHDDLIEGGPGNDILSGGPGHDRILGGDGNDWLFGRAGNDVLLGESGADTLWGGVGNDQLRGGLHTDILYGEEGQDWLYGGFGDDFLFGGLDGDWLLGEEGDDTLHGESGADILLGGVGNDRLFGGLDQDWLVGEEGDDLLSGGNEGQTTGDGAHDFLFGGAGRDQFLLPIVEVGLEDPDGQGVSVEDWTDFVERADTIELLSERRR</sequence>
<dbReference type="PRINTS" id="PR00313">
    <property type="entry name" value="CABNDNGRPT"/>
</dbReference>
<feature type="compositionally biased region" description="Polar residues" evidence="3">
    <location>
        <begin position="9"/>
        <end position="18"/>
    </location>
</feature>
<comment type="caution">
    <text evidence="4">The sequence shown here is derived from an EMBL/GenBank/DDBJ whole genome shotgun (WGS) entry which is preliminary data.</text>
</comment>
<dbReference type="PANTHER" id="PTHR38340:SF1">
    <property type="entry name" value="S-LAYER PROTEIN"/>
    <property type="match status" value="1"/>
</dbReference>
<dbReference type="EMBL" id="SJPV01000020">
    <property type="protein sequence ID" value="TWU30860.1"/>
    <property type="molecule type" value="Genomic_DNA"/>
</dbReference>
<feature type="region of interest" description="Disordered" evidence="3">
    <location>
        <begin position="1"/>
        <end position="24"/>
    </location>
</feature>
<dbReference type="RefSeq" id="WP_146531237.1">
    <property type="nucleotide sequence ID" value="NZ_SJPV01000020.1"/>
</dbReference>
<accession>A0A5C6D203</accession>
<dbReference type="Pfam" id="PF00353">
    <property type="entry name" value="HemolysinCabind"/>
    <property type="match status" value="4"/>
</dbReference>